<gene>
    <name evidence="8" type="ORF">HMPREF1120_02250</name>
</gene>
<dbReference type="HOGENOM" id="CLU_015599_1_0_1"/>
<sequence>MSTAVTAESLVPIVSRIWRNKLSNEARLKSSRIGVCVSGGPDSMALAYLLRRVPEIDPSLRIKPLAFIVNHNARAESRKEADFVSRYLEKLDIESLVLDIDWGNGVDPATLPDFEMQARQARYRLVATAALQRNIRDLFLGHHQDDQVETILMRLIRNPSTSFLGLQGMAEESAIPCCEDIRGAHEVEQYEPLPDWLFHINGTVSNVSESKRGINFAKQVTVSHKGGLRMHRPLLQFPKSRLIQTCKDNGVIYQKDKTNDDPTLTLRNAVRDLRKDRHGSNNEQHLPRALQAHSILQLCEHARKSTSSLMARGTEVLRMIKIDIFDLRCGSMTMTVPKNFVAACETDLAAGANALARLTSAISYQSRDDVPTLVPKERVLEFLEACRSPRSRSLTIQKVLLEKPDNDTVNSEDNQVRWKLSRPPMRSSEVKSAEQHFRPKVDGFSGEETTGTSQMDLDTVGGVWSDWILWDHRYWMRVRVPDTTSVPEVHVRPYRQSDAPYVFSALNKEDSIMLRKILAEAGPGKLRYTLPVLTYQNRLLLFPTLNVLVPDLSTRDPGTVSIQCPLLDWEICYKVLDQPFIVEQARAIRWRNAVVRRDGDT</sequence>
<evidence type="ECO:0000313" key="9">
    <source>
        <dbReference type="Proteomes" id="UP000007304"/>
    </source>
</evidence>
<dbReference type="GO" id="GO:0008033">
    <property type="term" value="P:tRNA processing"/>
    <property type="evidence" value="ECO:0007669"/>
    <property type="project" value="UniProtKB-KW"/>
</dbReference>
<dbReference type="GO" id="GO:0005524">
    <property type="term" value="F:ATP binding"/>
    <property type="evidence" value="ECO:0007669"/>
    <property type="project" value="UniProtKB-KW"/>
</dbReference>
<evidence type="ECO:0000259" key="7">
    <source>
        <dbReference type="Pfam" id="PF01171"/>
    </source>
</evidence>
<reference evidence="8" key="1">
    <citation type="submission" date="2011-07" db="EMBL/GenBank/DDBJ databases">
        <title>The Genome Sequence of Exophiala (Wangiella) dermatitidis NIH/UT8656.</title>
        <authorList>
            <consortium name="The Broad Institute Genome Sequencing Platform"/>
            <person name="Cuomo C."/>
            <person name="Wang Z."/>
            <person name="Hunicke-Smith S."/>
            <person name="Szanislo P.J."/>
            <person name="Earl A."/>
            <person name="Young S.K."/>
            <person name="Zeng Q."/>
            <person name="Gargeya S."/>
            <person name="Fitzgerald M."/>
            <person name="Haas B."/>
            <person name="Abouelleil A."/>
            <person name="Alvarado L."/>
            <person name="Arachchi H.M."/>
            <person name="Berlin A."/>
            <person name="Brown A."/>
            <person name="Chapman S.B."/>
            <person name="Chen Z."/>
            <person name="Dunbar C."/>
            <person name="Freedman E."/>
            <person name="Gearin G."/>
            <person name="Gellesch M."/>
            <person name="Goldberg J."/>
            <person name="Griggs A."/>
            <person name="Gujja S."/>
            <person name="Heiman D."/>
            <person name="Howarth C."/>
            <person name="Larson L."/>
            <person name="Lui A."/>
            <person name="MacDonald P.J.P."/>
            <person name="Montmayeur A."/>
            <person name="Murphy C."/>
            <person name="Neiman D."/>
            <person name="Pearson M."/>
            <person name="Priest M."/>
            <person name="Roberts A."/>
            <person name="Saif S."/>
            <person name="Shea T."/>
            <person name="Shenoy N."/>
            <person name="Sisk P."/>
            <person name="Stolte C."/>
            <person name="Sykes S."/>
            <person name="Wortman J."/>
            <person name="Nusbaum C."/>
            <person name="Birren B."/>
        </authorList>
    </citation>
    <scope>NUCLEOTIDE SEQUENCE</scope>
    <source>
        <strain evidence="8">NIH/UT8656</strain>
    </source>
</reference>
<accession>H6BS18</accession>
<evidence type="ECO:0000256" key="4">
    <source>
        <dbReference type="ARBA" id="ARBA00022741"/>
    </source>
</evidence>
<evidence type="ECO:0000256" key="1">
    <source>
        <dbReference type="ARBA" id="ARBA00013267"/>
    </source>
</evidence>
<proteinExistence type="inferred from homology"/>
<dbReference type="GeneID" id="20306889"/>
<dbReference type="PANTHER" id="PTHR43033:SF1">
    <property type="entry name" value="TRNA(ILE)-LYSIDINE SYNTHASE-RELATED"/>
    <property type="match status" value="1"/>
</dbReference>
<dbReference type="Proteomes" id="UP000007304">
    <property type="component" value="Unassembled WGS sequence"/>
</dbReference>
<dbReference type="InterPro" id="IPR011063">
    <property type="entry name" value="TilS/TtcA_N"/>
</dbReference>
<dbReference type="EC" id="6.3.4.19" evidence="1"/>
<evidence type="ECO:0000313" key="8">
    <source>
        <dbReference type="EMBL" id="EHY54073.1"/>
    </source>
</evidence>
<keyword evidence="9" id="KW-1185">Reference proteome</keyword>
<keyword evidence="5" id="KW-0067">ATP-binding</keyword>
<evidence type="ECO:0000256" key="3">
    <source>
        <dbReference type="ARBA" id="ARBA00022694"/>
    </source>
</evidence>
<dbReference type="InterPro" id="IPR014729">
    <property type="entry name" value="Rossmann-like_a/b/a_fold"/>
</dbReference>
<dbReference type="SUPFAM" id="SSF52402">
    <property type="entry name" value="Adenine nucleotide alpha hydrolases-like"/>
    <property type="match status" value="1"/>
</dbReference>
<dbReference type="AlphaFoldDB" id="H6BS18"/>
<dbReference type="OMA" id="ARIPECH"/>
<dbReference type="VEuPathDB" id="FungiDB:HMPREF1120_02250"/>
<protein>
    <recommendedName>
        <fullName evidence="1">tRNA(Ile)-lysidine synthetase</fullName>
        <ecNumber evidence="1">6.3.4.19</ecNumber>
    </recommendedName>
</protein>
<keyword evidence="4" id="KW-0547">Nucleotide-binding</keyword>
<evidence type="ECO:0000256" key="6">
    <source>
        <dbReference type="ARBA" id="ARBA00048539"/>
    </source>
</evidence>
<dbReference type="InterPro" id="IPR012094">
    <property type="entry name" value="tRNA_Ile_lys_synt"/>
</dbReference>
<organism evidence="8 9">
    <name type="scientific">Exophiala dermatitidis (strain ATCC 34100 / CBS 525.76 / NIH/UT8656)</name>
    <name type="common">Black yeast</name>
    <name type="synonym">Wangiella dermatitidis</name>
    <dbReference type="NCBI Taxonomy" id="858893"/>
    <lineage>
        <taxon>Eukaryota</taxon>
        <taxon>Fungi</taxon>
        <taxon>Dikarya</taxon>
        <taxon>Ascomycota</taxon>
        <taxon>Pezizomycotina</taxon>
        <taxon>Eurotiomycetes</taxon>
        <taxon>Chaetothyriomycetidae</taxon>
        <taxon>Chaetothyriales</taxon>
        <taxon>Herpotrichiellaceae</taxon>
        <taxon>Exophiala</taxon>
    </lineage>
</organism>
<comment type="catalytic activity">
    <reaction evidence="6">
        <text>cytidine(34) in tRNA(Ile2) + L-lysine + ATP = lysidine(34) in tRNA(Ile2) + AMP + diphosphate + H(+)</text>
        <dbReference type="Rhea" id="RHEA:43744"/>
        <dbReference type="Rhea" id="RHEA-COMP:10625"/>
        <dbReference type="Rhea" id="RHEA-COMP:10670"/>
        <dbReference type="ChEBI" id="CHEBI:15378"/>
        <dbReference type="ChEBI" id="CHEBI:30616"/>
        <dbReference type="ChEBI" id="CHEBI:32551"/>
        <dbReference type="ChEBI" id="CHEBI:33019"/>
        <dbReference type="ChEBI" id="CHEBI:82748"/>
        <dbReference type="ChEBI" id="CHEBI:83665"/>
        <dbReference type="ChEBI" id="CHEBI:456215"/>
        <dbReference type="EC" id="6.3.4.19"/>
    </reaction>
</comment>
<keyword evidence="3" id="KW-0819">tRNA processing</keyword>
<dbReference type="eggNOG" id="ENOG502QQNE">
    <property type="taxonomic scope" value="Eukaryota"/>
</dbReference>
<dbReference type="Pfam" id="PF01171">
    <property type="entry name" value="ATP_bind_3"/>
    <property type="match status" value="1"/>
</dbReference>
<feature type="domain" description="tRNA(Ile)-lysidine/2-thiocytidine synthase N-terminal" evidence="7">
    <location>
        <begin position="33"/>
        <end position="272"/>
    </location>
</feature>
<dbReference type="GO" id="GO:0032267">
    <property type="term" value="F:tRNA(Ile)-lysidine synthase activity"/>
    <property type="evidence" value="ECO:0007669"/>
    <property type="project" value="UniProtKB-EC"/>
</dbReference>
<dbReference type="Gene3D" id="3.40.50.620">
    <property type="entry name" value="HUPs"/>
    <property type="match status" value="1"/>
</dbReference>
<dbReference type="PANTHER" id="PTHR43033">
    <property type="entry name" value="TRNA(ILE)-LYSIDINE SYNTHASE-RELATED"/>
    <property type="match status" value="1"/>
</dbReference>
<dbReference type="RefSeq" id="XP_009154534.1">
    <property type="nucleotide sequence ID" value="XM_009156286.1"/>
</dbReference>
<dbReference type="EMBL" id="JH226131">
    <property type="protein sequence ID" value="EHY54073.1"/>
    <property type="molecule type" value="Genomic_DNA"/>
</dbReference>
<evidence type="ECO:0000256" key="2">
    <source>
        <dbReference type="ARBA" id="ARBA00022598"/>
    </source>
</evidence>
<name>H6BS18_EXODN</name>
<keyword evidence="2" id="KW-0436">Ligase</keyword>
<dbReference type="NCBIfam" id="TIGR02432">
    <property type="entry name" value="lysidine_TilS_N"/>
    <property type="match status" value="1"/>
</dbReference>
<evidence type="ECO:0000256" key="5">
    <source>
        <dbReference type="ARBA" id="ARBA00022840"/>
    </source>
</evidence>
<dbReference type="OrthoDB" id="434144at2759"/>
<dbReference type="STRING" id="858893.H6BS18"/>
<dbReference type="CDD" id="cd01992">
    <property type="entry name" value="TilS_N"/>
    <property type="match status" value="1"/>
</dbReference>
<dbReference type="HAMAP" id="MF_01161">
    <property type="entry name" value="tRNA_Ile_lys_synt"/>
    <property type="match status" value="1"/>
</dbReference>
<dbReference type="InParanoid" id="H6BS18"/>
<dbReference type="InterPro" id="IPR012795">
    <property type="entry name" value="tRNA_Ile_lys_synt_N"/>
</dbReference>